<proteinExistence type="predicted"/>
<organism evidence="1 2">
    <name type="scientific">Eretmocerus hayati</name>
    <dbReference type="NCBI Taxonomy" id="131215"/>
    <lineage>
        <taxon>Eukaryota</taxon>
        <taxon>Metazoa</taxon>
        <taxon>Ecdysozoa</taxon>
        <taxon>Arthropoda</taxon>
        <taxon>Hexapoda</taxon>
        <taxon>Insecta</taxon>
        <taxon>Pterygota</taxon>
        <taxon>Neoptera</taxon>
        <taxon>Endopterygota</taxon>
        <taxon>Hymenoptera</taxon>
        <taxon>Apocrita</taxon>
        <taxon>Proctotrupomorpha</taxon>
        <taxon>Chalcidoidea</taxon>
        <taxon>Aphelinidae</taxon>
        <taxon>Aphelininae</taxon>
        <taxon>Eretmocerus</taxon>
    </lineage>
</organism>
<accession>A0ACC2NH97</accession>
<comment type="caution">
    <text evidence="1">The sequence shown here is derived from an EMBL/GenBank/DDBJ whole genome shotgun (WGS) entry which is preliminary data.</text>
</comment>
<dbReference type="Proteomes" id="UP001239111">
    <property type="component" value="Chromosome 3"/>
</dbReference>
<sequence>MCPSKIDSTPGNFPLLAPTGQSSDNMETLDGQALMKSAVSMIPAQKRPHDATSSSDGLPEETGNEEVENTEALTIPDTELQASPKNASSFKHVLKKPKNESGQSNALKASESLAKSPAVISPDKCQEFVFRSVGCKDIGGLLQEYTSDIDAMISMIESSYSIATEKSEKSTLTRLKKKLDRLKKGESDSDSDVPSNTKRHPSQDAGSRRRSLRSTSNSSINNE</sequence>
<evidence type="ECO:0000313" key="2">
    <source>
        <dbReference type="Proteomes" id="UP001239111"/>
    </source>
</evidence>
<evidence type="ECO:0000313" key="1">
    <source>
        <dbReference type="EMBL" id="KAJ8670568.1"/>
    </source>
</evidence>
<dbReference type="EMBL" id="CM056743">
    <property type="protein sequence ID" value="KAJ8670568.1"/>
    <property type="molecule type" value="Genomic_DNA"/>
</dbReference>
<name>A0ACC2NH97_9HYME</name>
<protein>
    <submittedName>
        <fullName evidence="1">Uncharacterized protein</fullName>
    </submittedName>
</protein>
<keyword evidence="2" id="KW-1185">Reference proteome</keyword>
<gene>
    <name evidence="1" type="ORF">QAD02_001827</name>
</gene>
<reference evidence="1" key="1">
    <citation type="submission" date="2023-04" db="EMBL/GenBank/DDBJ databases">
        <title>A chromosome-level genome assembly of the parasitoid wasp Eretmocerus hayati.</title>
        <authorList>
            <person name="Zhong Y."/>
            <person name="Liu S."/>
            <person name="Liu Y."/>
        </authorList>
    </citation>
    <scope>NUCLEOTIDE SEQUENCE</scope>
    <source>
        <strain evidence="1">ZJU_SS_LIU_2023</strain>
    </source>
</reference>